<feature type="repeat" description="NHL" evidence="2">
    <location>
        <begin position="374"/>
        <end position="413"/>
    </location>
</feature>
<evidence type="ECO:0008006" key="4">
    <source>
        <dbReference type="Google" id="ProtNLM"/>
    </source>
</evidence>
<dbReference type="CDD" id="cd14955">
    <property type="entry name" value="NHL_like_4"/>
    <property type="match status" value="1"/>
</dbReference>
<dbReference type="Pfam" id="PF01436">
    <property type="entry name" value="NHL"/>
    <property type="match status" value="6"/>
</dbReference>
<organism evidence="3">
    <name type="scientific">Eiseniibacteriota bacterium</name>
    <dbReference type="NCBI Taxonomy" id="2212470"/>
    <lineage>
        <taxon>Bacteria</taxon>
        <taxon>Candidatus Eiseniibacteriota</taxon>
    </lineage>
</organism>
<accession>A0A7V2AV42</accession>
<feature type="repeat" description="NHL" evidence="2">
    <location>
        <begin position="605"/>
        <end position="648"/>
    </location>
</feature>
<dbReference type="Proteomes" id="UP000886069">
    <property type="component" value="Unassembled WGS sequence"/>
</dbReference>
<name>A0A7V2AV42_UNCEI</name>
<feature type="non-terminal residue" evidence="3">
    <location>
        <position position="1"/>
    </location>
</feature>
<dbReference type="PANTHER" id="PTHR24104:SF25">
    <property type="entry name" value="PROTEIN LIN-41"/>
    <property type="match status" value="1"/>
</dbReference>
<dbReference type="PANTHER" id="PTHR24104">
    <property type="entry name" value="E3 UBIQUITIN-PROTEIN LIGASE NHLRC1-RELATED"/>
    <property type="match status" value="1"/>
</dbReference>
<gene>
    <name evidence="3" type="ORF">ENO08_05295</name>
</gene>
<evidence type="ECO:0000256" key="2">
    <source>
        <dbReference type="PROSITE-ProRule" id="PRU00504"/>
    </source>
</evidence>
<feature type="repeat" description="NHL" evidence="2">
    <location>
        <begin position="421"/>
        <end position="460"/>
    </location>
</feature>
<dbReference type="PROSITE" id="PS51125">
    <property type="entry name" value="NHL"/>
    <property type="match status" value="6"/>
</dbReference>
<dbReference type="InterPro" id="IPR001258">
    <property type="entry name" value="NHL_repeat"/>
</dbReference>
<dbReference type="SUPFAM" id="SSF63829">
    <property type="entry name" value="Calcium-dependent phosphotriesterase"/>
    <property type="match status" value="1"/>
</dbReference>
<feature type="repeat" description="NHL" evidence="2">
    <location>
        <begin position="468"/>
        <end position="507"/>
    </location>
</feature>
<sequence length="649" mass="68689">VCGAVEYGIRETGPRREGARHHRLAGEGYVRRVTGVSVSGDRMILETTRARLADAVLHGAAYVSIPVGFGSAAAMPAEGVLPSTEGDLLSTGSVRLPDEGDLLPAEGVFLSADGVRLSGGGVDISGLSVFEREISGNTAAIRIETGFIEFNPDVHLGLTIGWGDVEMLESRVDGTFAFDLDLSVDIPEPMDVEGDLLLASARRRIVHKMGDVPVVALVELDLLLSYRFTGRYSGDCTAGFRNAIDLTLGARHERSGWMDISALEPEASGTPPVCAEYSNAEMRISIEPRIRVRLFGERFAAAACAAHGVFAVETIAPPVWEWSMSSGLEGRCEIDPSVLAAEPAGYAIEPLLRSASLGSGPYRTDSYIFVLAWGSEGSGDGRFAYPRGAAVDPAGDVYVVDSWNNRVQKFAPDSTFIMKWGSEGQSDGQFLFPADAAVDSYGNIYVTDSGNDRVQKFGPDGAFIAAWGSSGSGPGEFNEPAGIAVDPSGDVYVADGGNDRVQKFTPAGIFIMEWGGYGTAPGLFDGPAGIAADGEGNIYVTECRNHRVQKFTSSGEALALWGSAGTGAGEFDCPIAVAADDEGFVYVTDYGNDRIQKLTATGELVTILGSRGTGEGEFDRPEGIAIDRAGNVYAVDSRNSRIQKFAPLH</sequence>
<keyword evidence="1" id="KW-0677">Repeat</keyword>
<evidence type="ECO:0000256" key="1">
    <source>
        <dbReference type="ARBA" id="ARBA00022737"/>
    </source>
</evidence>
<feature type="repeat" description="NHL" evidence="2">
    <location>
        <begin position="562"/>
        <end position="601"/>
    </location>
</feature>
<dbReference type="InterPro" id="IPR050952">
    <property type="entry name" value="TRIM-NHL_E3_ligases"/>
</dbReference>
<dbReference type="InterPro" id="IPR011042">
    <property type="entry name" value="6-blade_b-propeller_TolB-like"/>
</dbReference>
<dbReference type="Gene3D" id="2.120.10.30">
    <property type="entry name" value="TolB, C-terminal domain"/>
    <property type="match status" value="3"/>
</dbReference>
<protein>
    <recommendedName>
        <fullName evidence="4">SMP-30/Gluconolactonase/LRE-like region domain-containing protein</fullName>
    </recommendedName>
</protein>
<feature type="repeat" description="NHL" evidence="2">
    <location>
        <begin position="515"/>
        <end position="554"/>
    </location>
</feature>
<dbReference type="AlphaFoldDB" id="A0A7V2AV42"/>
<evidence type="ECO:0000313" key="3">
    <source>
        <dbReference type="EMBL" id="HER43855.1"/>
    </source>
</evidence>
<comment type="caution">
    <text evidence="3">The sequence shown here is derived from an EMBL/GenBank/DDBJ whole genome shotgun (WGS) entry which is preliminary data.</text>
</comment>
<dbReference type="GO" id="GO:0008270">
    <property type="term" value="F:zinc ion binding"/>
    <property type="evidence" value="ECO:0007669"/>
    <property type="project" value="UniProtKB-KW"/>
</dbReference>
<proteinExistence type="predicted"/>
<reference evidence="3" key="1">
    <citation type="journal article" date="2020" name="mSystems">
        <title>Genome- and Community-Level Interaction Insights into Carbon Utilization and Element Cycling Functions of Hydrothermarchaeota in Hydrothermal Sediment.</title>
        <authorList>
            <person name="Zhou Z."/>
            <person name="Liu Y."/>
            <person name="Xu W."/>
            <person name="Pan J."/>
            <person name="Luo Z.H."/>
            <person name="Li M."/>
        </authorList>
    </citation>
    <scope>NUCLEOTIDE SEQUENCE [LARGE SCALE GENOMIC DNA]</scope>
    <source>
        <strain evidence="3">SpSt-1233</strain>
    </source>
</reference>
<dbReference type="EMBL" id="DSEC01000374">
    <property type="protein sequence ID" value="HER43855.1"/>
    <property type="molecule type" value="Genomic_DNA"/>
</dbReference>